<name>A0ABY7JQ46_9FIRM</name>
<dbReference type="RefSeq" id="WP_269312148.1">
    <property type="nucleotide sequence ID" value="NZ_CP114052.1"/>
</dbReference>
<organism evidence="1 2">
    <name type="scientific">Peptostreptococcus equinus</name>
    <dbReference type="NCBI Taxonomy" id="3003601"/>
    <lineage>
        <taxon>Bacteria</taxon>
        <taxon>Bacillati</taxon>
        <taxon>Bacillota</taxon>
        <taxon>Clostridia</taxon>
        <taxon>Peptostreptococcales</taxon>
        <taxon>Peptostreptococcaceae</taxon>
        <taxon>Peptostreptococcus</taxon>
    </lineage>
</organism>
<dbReference type="Gene3D" id="3.60.40.10">
    <property type="entry name" value="PPM-type phosphatase domain"/>
    <property type="match status" value="1"/>
</dbReference>
<accession>A0ABY7JQ46</accession>
<sequence length="287" mass="33702">MSVKVDKVEFKSEIGVGKINEDACGYKENTFWVLDGATGLNKRNLSDDISDAHWYTNWWDKYLNDNSFKDINLKDIMYKGIKKVDDDYQKFCVGKKVEKIDFPSASITIIRVNDEKLEYFILGDCRLYIDDGCKVQIIHDDSVSKLDNNIFNAMLDMEDFYSIDLSESLSILSEQIIENRMKNNCDDGYWILSFDEKAIDKAKYGIIDIEKDIRIMIASDGYYSYSDKYRLIEEDLLIDETFKYGIDIMINQIRNFEDDKDRIRRIPRFKDKDDCTCLCINIEKINE</sequence>
<dbReference type="InterPro" id="IPR036457">
    <property type="entry name" value="PPM-type-like_dom_sf"/>
</dbReference>
<keyword evidence="2" id="KW-1185">Reference proteome</keyword>
<gene>
    <name evidence="1" type="ORF">O0R46_03260</name>
</gene>
<evidence type="ECO:0000313" key="2">
    <source>
        <dbReference type="Proteomes" id="UP001164187"/>
    </source>
</evidence>
<protein>
    <submittedName>
        <fullName evidence="1">Protein phosphatase 2C domain-containing protein</fullName>
    </submittedName>
</protein>
<dbReference type="Proteomes" id="UP001164187">
    <property type="component" value="Chromosome"/>
</dbReference>
<proteinExistence type="predicted"/>
<reference evidence="1" key="1">
    <citation type="submission" date="2022-12" db="EMBL/GenBank/DDBJ databases">
        <title>Peptostreptococcus.</title>
        <authorList>
            <person name="Lee S.H."/>
        </authorList>
    </citation>
    <scope>NUCLEOTIDE SEQUENCE</scope>
    <source>
        <strain evidence="1">CBA3647</strain>
    </source>
</reference>
<dbReference type="EMBL" id="CP114052">
    <property type="protein sequence ID" value="WAW15478.1"/>
    <property type="molecule type" value="Genomic_DNA"/>
</dbReference>
<evidence type="ECO:0000313" key="1">
    <source>
        <dbReference type="EMBL" id="WAW15478.1"/>
    </source>
</evidence>
<dbReference type="SUPFAM" id="SSF81606">
    <property type="entry name" value="PP2C-like"/>
    <property type="match status" value="1"/>
</dbReference>